<feature type="domain" description="HTH cro/C1-type" evidence="1">
    <location>
        <begin position="71"/>
        <end position="114"/>
    </location>
</feature>
<organism evidence="2 3">
    <name type="scientific">Lichenibacterium minor</name>
    <dbReference type="NCBI Taxonomy" id="2316528"/>
    <lineage>
        <taxon>Bacteria</taxon>
        <taxon>Pseudomonadati</taxon>
        <taxon>Pseudomonadota</taxon>
        <taxon>Alphaproteobacteria</taxon>
        <taxon>Hyphomicrobiales</taxon>
        <taxon>Lichenihabitantaceae</taxon>
        <taxon>Lichenibacterium</taxon>
    </lineage>
</organism>
<dbReference type="Gene3D" id="1.10.260.40">
    <property type="entry name" value="lambda repressor-like DNA-binding domains"/>
    <property type="match status" value="1"/>
</dbReference>
<dbReference type="AlphaFoldDB" id="A0A4Q2UB47"/>
<dbReference type="OrthoDB" id="9796786at2"/>
<dbReference type="RefSeq" id="WP_129226237.1">
    <property type="nucleotide sequence ID" value="NZ_QYBB01000009.1"/>
</dbReference>
<dbReference type="PROSITE" id="PS50943">
    <property type="entry name" value="HTH_CROC1"/>
    <property type="match status" value="1"/>
</dbReference>
<name>A0A4Q2UB47_9HYPH</name>
<evidence type="ECO:0000259" key="1">
    <source>
        <dbReference type="PROSITE" id="PS50943"/>
    </source>
</evidence>
<accession>A0A4Q2UB47</accession>
<evidence type="ECO:0000313" key="2">
    <source>
        <dbReference type="EMBL" id="RYC32135.1"/>
    </source>
</evidence>
<dbReference type="SUPFAM" id="SSF47413">
    <property type="entry name" value="lambda repressor-like DNA-binding domains"/>
    <property type="match status" value="1"/>
</dbReference>
<sequence>MDIRPIRTDDDHRDALVEIERLWAYPDDSPENDKLDVLATLVEVYETQRWPRRDCTPAEILLHAVTDMGHSQAEWAELLGSRPMASELLRAKRRISLAVAQKISAAWHIPIQLLVAPYALAA</sequence>
<dbReference type="Proteomes" id="UP000290759">
    <property type="component" value="Unassembled WGS sequence"/>
</dbReference>
<protein>
    <submittedName>
        <fullName evidence="2">Transcriptional regulator</fullName>
    </submittedName>
</protein>
<dbReference type="InterPro" id="IPR010982">
    <property type="entry name" value="Lambda_DNA-bd_dom_sf"/>
</dbReference>
<reference evidence="2 3" key="1">
    <citation type="submission" date="2018-12" db="EMBL/GenBank/DDBJ databases">
        <authorList>
            <person name="Grouzdev D.S."/>
            <person name="Krutkina M.S."/>
        </authorList>
    </citation>
    <scope>NUCLEOTIDE SEQUENCE [LARGE SCALE GENOMIC DNA]</scope>
    <source>
        <strain evidence="2 3">RmlP026</strain>
    </source>
</reference>
<proteinExistence type="predicted"/>
<comment type="caution">
    <text evidence="2">The sequence shown here is derived from an EMBL/GenBank/DDBJ whole genome shotgun (WGS) entry which is preliminary data.</text>
</comment>
<evidence type="ECO:0000313" key="3">
    <source>
        <dbReference type="Proteomes" id="UP000290759"/>
    </source>
</evidence>
<dbReference type="EMBL" id="QYBB01000009">
    <property type="protein sequence ID" value="RYC32135.1"/>
    <property type="molecule type" value="Genomic_DNA"/>
</dbReference>
<keyword evidence="3" id="KW-1185">Reference proteome</keyword>
<gene>
    <name evidence="2" type="ORF">D3273_10480</name>
</gene>
<dbReference type="InterPro" id="IPR001387">
    <property type="entry name" value="Cro/C1-type_HTH"/>
</dbReference>
<dbReference type="GO" id="GO:0003677">
    <property type="term" value="F:DNA binding"/>
    <property type="evidence" value="ECO:0007669"/>
    <property type="project" value="InterPro"/>
</dbReference>
<reference evidence="2 3" key="2">
    <citation type="submission" date="2019-02" db="EMBL/GenBank/DDBJ databases">
        <title>'Lichenibacterium ramalinii' gen. nov. sp. nov., 'Lichenibacterium minor' gen. nov. sp. nov.</title>
        <authorList>
            <person name="Pankratov T."/>
        </authorList>
    </citation>
    <scope>NUCLEOTIDE SEQUENCE [LARGE SCALE GENOMIC DNA]</scope>
    <source>
        <strain evidence="2 3">RmlP026</strain>
    </source>
</reference>